<comment type="caution">
    <text evidence="1">The sequence shown here is derived from an EMBL/GenBank/DDBJ whole genome shotgun (WGS) entry which is preliminary data.</text>
</comment>
<evidence type="ECO:0000313" key="1">
    <source>
        <dbReference type="EMBL" id="GFN93647.1"/>
    </source>
</evidence>
<name>A0AAV3ZFU7_9GAST</name>
<reference evidence="1 2" key="1">
    <citation type="journal article" date="2021" name="Elife">
        <title>Chloroplast acquisition without the gene transfer in kleptoplastic sea slugs, Plakobranchus ocellatus.</title>
        <authorList>
            <person name="Maeda T."/>
            <person name="Takahashi S."/>
            <person name="Yoshida T."/>
            <person name="Shimamura S."/>
            <person name="Takaki Y."/>
            <person name="Nagai Y."/>
            <person name="Toyoda A."/>
            <person name="Suzuki Y."/>
            <person name="Arimoto A."/>
            <person name="Ishii H."/>
            <person name="Satoh N."/>
            <person name="Nishiyama T."/>
            <person name="Hasebe M."/>
            <person name="Maruyama T."/>
            <person name="Minagawa J."/>
            <person name="Obokata J."/>
            <person name="Shigenobu S."/>
        </authorList>
    </citation>
    <scope>NUCLEOTIDE SEQUENCE [LARGE SCALE GENOMIC DNA]</scope>
</reference>
<dbReference type="AlphaFoldDB" id="A0AAV3ZFU7"/>
<evidence type="ECO:0000313" key="2">
    <source>
        <dbReference type="Proteomes" id="UP000735302"/>
    </source>
</evidence>
<dbReference type="EMBL" id="BLXT01002363">
    <property type="protein sequence ID" value="GFN93647.1"/>
    <property type="molecule type" value="Genomic_DNA"/>
</dbReference>
<keyword evidence="2" id="KW-1185">Reference proteome</keyword>
<sequence length="97" mass="10827">MCQQHPRNRRLKIPAKLQGELNLPGAAVDALITGHGRLVESDDIVEMENSMKNHYCKHTNSTNNPTASFCLPCINYSISIDHILSKIRYARGSLPLV</sequence>
<accession>A0AAV3ZFU7</accession>
<dbReference type="Proteomes" id="UP000735302">
    <property type="component" value="Unassembled WGS sequence"/>
</dbReference>
<proteinExistence type="predicted"/>
<organism evidence="1 2">
    <name type="scientific">Plakobranchus ocellatus</name>
    <dbReference type="NCBI Taxonomy" id="259542"/>
    <lineage>
        <taxon>Eukaryota</taxon>
        <taxon>Metazoa</taxon>
        <taxon>Spiralia</taxon>
        <taxon>Lophotrochozoa</taxon>
        <taxon>Mollusca</taxon>
        <taxon>Gastropoda</taxon>
        <taxon>Heterobranchia</taxon>
        <taxon>Euthyneura</taxon>
        <taxon>Panpulmonata</taxon>
        <taxon>Sacoglossa</taxon>
        <taxon>Placobranchoidea</taxon>
        <taxon>Plakobranchidae</taxon>
        <taxon>Plakobranchus</taxon>
    </lineage>
</organism>
<protein>
    <submittedName>
        <fullName evidence="1">Uncharacterized protein</fullName>
    </submittedName>
</protein>
<gene>
    <name evidence="1" type="ORF">PoB_002015300</name>
</gene>